<evidence type="ECO:0000313" key="1">
    <source>
        <dbReference type="EMBL" id="PTV99098.1"/>
    </source>
</evidence>
<dbReference type="RefSeq" id="WP_108139827.1">
    <property type="nucleotide sequence ID" value="NZ_QAXS01000012.1"/>
</dbReference>
<accession>A0A2T5RJZ7</accession>
<sequence length="191" mass="22562">MSRKSFVVGLIVVFIFIFSCGASAQFANFYGLDNMLMSDWQLDYIRPLDPGELKKGEFRLSPLVGRMNYGRERDIFNSSSNKFDYDNGTTAYILIFDTALSDNLTFHSKYAYQPWKKYTYNDYRDSEESRSSLIDLFINYEFKEDKTMFFGYNRTLNKDKEYDNLDNLEYETETTNNIYYLGLEIRGSFLN</sequence>
<dbReference type="AlphaFoldDB" id="A0A2T5RJZ7"/>
<organism evidence="1 2">
    <name type="scientific">Halanaerobium saccharolyticum</name>
    <dbReference type="NCBI Taxonomy" id="43595"/>
    <lineage>
        <taxon>Bacteria</taxon>
        <taxon>Bacillati</taxon>
        <taxon>Bacillota</taxon>
        <taxon>Clostridia</taxon>
        <taxon>Halanaerobiales</taxon>
        <taxon>Halanaerobiaceae</taxon>
        <taxon>Halanaerobium</taxon>
    </lineage>
</organism>
<name>A0A2T5RJZ7_9FIRM</name>
<dbReference type="EMBL" id="QAXS01000012">
    <property type="protein sequence ID" value="PTV99098.1"/>
    <property type="molecule type" value="Genomic_DNA"/>
</dbReference>
<dbReference type="Proteomes" id="UP000244089">
    <property type="component" value="Unassembled WGS sequence"/>
</dbReference>
<dbReference type="OrthoDB" id="2111750at2"/>
<proteinExistence type="predicted"/>
<reference evidence="1 2" key="1">
    <citation type="submission" date="2018-04" db="EMBL/GenBank/DDBJ databases">
        <title>Subsurface microbial communities from deep shales in Ohio and West Virginia, USA.</title>
        <authorList>
            <person name="Wrighton K."/>
        </authorList>
    </citation>
    <scope>NUCLEOTIDE SEQUENCE [LARGE SCALE GENOMIC DNA]</scope>
    <source>
        <strain evidence="1 2">WC1</strain>
    </source>
</reference>
<dbReference type="PROSITE" id="PS51257">
    <property type="entry name" value="PROKAR_LIPOPROTEIN"/>
    <property type="match status" value="1"/>
</dbReference>
<gene>
    <name evidence="1" type="ORF">C8C76_11233</name>
</gene>
<comment type="caution">
    <text evidence="1">The sequence shown here is derived from an EMBL/GenBank/DDBJ whole genome shotgun (WGS) entry which is preliminary data.</text>
</comment>
<protein>
    <submittedName>
        <fullName evidence="1">Uncharacterized protein</fullName>
    </submittedName>
</protein>
<evidence type="ECO:0000313" key="2">
    <source>
        <dbReference type="Proteomes" id="UP000244089"/>
    </source>
</evidence>